<dbReference type="EMBL" id="BGPR01000574">
    <property type="protein sequence ID" value="GBM26984.1"/>
    <property type="molecule type" value="Genomic_DNA"/>
</dbReference>
<organism evidence="1 2">
    <name type="scientific">Araneus ventricosus</name>
    <name type="common">Orbweaver spider</name>
    <name type="synonym">Epeira ventricosa</name>
    <dbReference type="NCBI Taxonomy" id="182803"/>
    <lineage>
        <taxon>Eukaryota</taxon>
        <taxon>Metazoa</taxon>
        <taxon>Ecdysozoa</taxon>
        <taxon>Arthropoda</taxon>
        <taxon>Chelicerata</taxon>
        <taxon>Arachnida</taxon>
        <taxon>Araneae</taxon>
        <taxon>Araneomorphae</taxon>
        <taxon>Entelegynae</taxon>
        <taxon>Araneoidea</taxon>
        <taxon>Araneidae</taxon>
        <taxon>Araneus</taxon>
    </lineage>
</organism>
<comment type="caution">
    <text evidence="1">The sequence shown here is derived from an EMBL/GenBank/DDBJ whole genome shotgun (WGS) entry which is preliminary data.</text>
</comment>
<dbReference type="AlphaFoldDB" id="A0A4Y2EGK0"/>
<evidence type="ECO:0000313" key="2">
    <source>
        <dbReference type="Proteomes" id="UP000499080"/>
    </source>
</evidence>
<gene>
    <name evidence="1" type="ORF">AVEN_47185_1</name>
</gene>
<keyword evidence="2" id="KW-1185">Reference proteome</keyword>
<evidence type="ECO:0000313" key="1">
    <source>
        <dbReference type="EMBL" id="GBM26984.1"/>
    </source>
</evidence>
<proteinExistence type="predicted"/>
<reference evidence="1 2" key="1">
    <citation type="journal article" date="2019" name="Sci. Rep.">
        <title>Orb-weaving spider Araneus ventricosus genome elucidates the spidroin gene catalogue.</title>
        <authorList>
            <person name="Kono N."/>
            <person name="Nakamura H."/>
            <person name="Ohtoshi R."/>
            <person name="Moran D.A.P."/>
            <person name="Shinohara A."/>
            <person name="Yoshida Y."/>
            <person name="Fujiwara M."/>
            <person name="Mori M."/>
            <person name="Tomita M."/>
            <person name="Arakawa K."/>
        </authorList>
    </citation>
    <scope>NUCLEOTIDE SEQUENCE [LARGE SCALE GENOMIC DNA]</scope>
</reference>
<protein>
    <submittedName>
        <fullName evidence="1">Uncharacterized protein</fullName>
    </submittedName>
</protein>
<accession>A0A4Y2EGK0</accession>
<name>A0A4Y2EGK0_ARAVE</name>
<dbReference type="Proteomes" id="UP000499080">
    <property type="component" value="Unassembled WGS sequence"/>
</dbReference>
<sequence length="108" mass="12044">MDSFFQMFSYPELSSIFQRAHQSVRHQCQENLTVNGKTSRNYSEIGCGCSCSSVNIEFSPVIDLLIRYRLANPGGVSCHISLCDSDLVEGFLPLLIVCKLNCESPCML</sequence>